<dbReference type="Pfam" id="PF02566">
    <property type="entry name" value="OsmC"/>
    <property type="match status" value="1"/>
</dbReference>
<dbReference type="GO" id="GO:0006979">
    <property type="term" value="P:response to oxidative stress"/>
    <property type="evidence" value="ECO:0007669"/>
    <property type="project" value="InterPro"/>
</dbReference>
<dbReference type="AlphaFoldDB" id="A0A934NJ15"/>
<gene>
    <name evidence="3" type="ORF">JF887_04975</name>
</gene>
<name>A0A934NJ15_9BACT</name>
<dbReference type="PANTHER" id="PTHR33797:SF2">
    <property type="entry name" value="ORGANIC HYDROPEROXIDE RESISTANCE PROTEIN-LIKE"/>
    <property type="match status" value="1"/>
</dbReference>
<dbReference type="InterPro" id="IPR015946">
    <property type="entry name" value="KH_dom-like_a/b"/>
</dbReference>
<comment type="caution">
    <text evidence="3">The sequence shown here is derived from an EMBL/GenBank/DDBJ whole genome shotgun (WGS) entry which is preliminary data.</text>
</comment>
<evidence type="ECO:0000256" key="2">
    <source>
        <dbReference type="SAM" id="MobiDB-lite"/>
    </source>
</evidence>
<dbReference type="SUPFAM" id="SSF82784">
    <property type="entry name" value="OsmC-like"/>
    <property type="match status" value="1"/>
</dbReference>
<dbReference type="Gene3D" id="2.20.25.10">
    <property type="match status" value="1"/>
</dbReference>
<proteinExistence type="inferred from homology"/>
<dbReference type="NCBIfam" id="TIGR03561">
    <property type="entry name" value="organ_hyd_perox"/>
    <property type="match status" value="1"/>
</dbReference>
<dbReference type="InterPro" id="IPR036102">
    <property type="entry name" value="OsmC/Ohrsf"/>
</dbReference>
<dbReference type="Gene3D" id="3.30.300.20">
    <property type="match status" value="1"/>
</dbReference>
<evidence type="ECO:0000313" key="4">
    <source>
        <dbReference type="Proteomes" id="UP000614410"/>
    </source>
</evidence>
<protein>
    <submittedName>
        <fullName evidence="3">Organic hydroperoxide resistance protein</fullName>
    </submittedName>
</protein>
<dbReference type="InterPro" id="IPR003718">
    <property type="entry name" value="OsmC/Ohr_fam"/>
</dbReference>
<reference evidence="3 4" key="1">
    <citation type="submission" date="2020-10" db="EMBL/GenBank/DDBJ databases">
        <title>Ca. Dormibacterota MAGs.</title>
        <authorList>
            <person name="Montgomery K."/>
        </authorList>
    </citation>
    <scope>NUCLEOTIDE SEQUENCE [LARGE SCALE GENOMIC DNA]</scope>
    <source>
        <strain evidence="3">Mitchell_Peninsula_5</strain>
    </source>
</reference>
<dbReference type="InterPro" id="IPR019953">
    <property type="entry name" value="OHR"/>
</dbReference>
<dbReference type="PANTHER" id="PTHR33797">
    <property type="entry name" value="ORGANIC HYDROPEROXIDE RESISTANCE PROTEIN-LIKE"/>
    <property type="match status" value="1"/>
</dbReference>
<dbReference type="EMBL" id="JAEKNN010000025">
    <property type="protein sequence ID" value="MBJ7608769.1"/>
    <property type="molecule type" value="Genomic_DNA"/>
</dbReference>
<evidence type="ECO:0000313" key="3">
    <source>
        <dbReference type="EMBL" id="MBJ7608769.1"/>
    </source>
</evidence>
<organism evidence="3 4">
    <name type="scientific">Candidatus Amunia macphersoniae</name>
    <dbReference type="NCBI Taxonomy" id="3127014"/>
    <lineage>
        <taxon>Bacteria</taxon>
        <taxon>Bacillati</taxon>
        <taxon>Candidatus Dormiibacterota</taxon>
        <taxon>Candidatus Dormibacteria</taxon>
        <taxon>Candidatus Aeolococcales</taxon>
        <taxon>Candidatus Aeolococcaceae</taxon>
        <taxon>Candidatus Amunia</taxon>
    </lineage>
</organism>
<accession>A0A934NJ15</accession>
<comment type="similarity">
    <text evidence="1">Belongs to the OsmC/Ohr family.</text>
</comment>
<evidence type="ECO:0000256" key="1">
    <source>
        <dbReference type="ARBA" id="ARBA00007378"/>
    </source>
</evidence>
<dbReference type="Proteomes" id="UP000614410">
    <property type="component" value="Unassembled WGS sequence"/>
</dbReference>
<sequence>MSQEAATQSPVRVLYTAEATVTGGRKGHGTTSDGHLEVDFSSPSELNGDGGPGTNPEQLFALGYAACYQNAMMGIARRKHLEVGDSTVTARVGLGTIGDGRFGLTVELQVTLPSITDPTVAKELLDDADQRCPYSNAVRGNITVKLTAK</sequence>
<feature type="region of interest" description="Disordered" evidence="2">
    <location>
        <begin position="18"/>
        <end position="54"/>
    </location>
</feature>